<proteinExistence type="predicted"/>
<organism evidence="1">
    <name type="scientific">marine sediment metagenome</name>
    <dbReference type="NCBI Taxonomy" id="412755"/>
    <lineage>
        <taxon>unclassified sequences</taxon>
        <taxon>metagenomes</taxon>
        <taxon>ecological metagenomes</taxon>
    </lineage>
</organism>
<name>A0A0F9SML1_9ZZZZ</name>
<dbReference type="AlphaFoldDB" id="A0A0F9SML1"/>
<accession>A0A0F9SML1</accession>
<dbReference type="EMBL" id="LAZR01000584">
    <property type="protein sequence ID" value="KKN63612.1"/>
    <property type="molecule type" value="Genomic_DNA"/>
</dbReference>
<comment type="caution">
    <text evidence="1">The sequence shown here is derived from an EMBL/GenBank/DDBJ whole genome shotgun (WGS) entry which is preliminary data.</text>
</comment>
<protein>
    <submittedName>
        <fullName evidence="1">Uncharacterized protein</fullName>
    </submittedName>
</protein>
<sequence length="127" mass="14145">MTYTPDCTYDLADPDMPSQEELAETRRHLLTDLRALSLAQIEVQYFADEDTAHVETISVLPATALIAEDLQRRAAAFGLDFTYSVNLGVKHALSNQGSLTWDLLSDSIDIFHSETYVAVENTTHRGL</sequence>
<evidence type="ECO:0000313" key="1">
    <source>
        <dbReference type="EMBL" id="KKN63612.1"/>
    </source>
</evidence>
<reference evidence="1" key="1">
    <citation type="journal article" date="2015" name="Nature">
        <title>Complex archaea that bridge the gap between prokaryotes and eukaryotes.</title>
        <authorList>
            <person name="Spang A."/>
            <person name="Saw J.H."/>
            <person name="Jorgensen S.L."/>
            <person name="Zaremba-Niedzwiedzka K."/>
            <person name="Martijn J."/>
            <person name="Lind A.E."/>
            <person name="van Eijk R."/>
            <person name="Schleper C."/>
            <person name="Guy L."/>
            <person name="Ettema T.J."/>
        </authorList>
    </citation>
    <scope>NUCLEOTIDE SEQUENCE</scope>
</reference>
<gene>
    <name evidence="1" type="ORF">LCGC14_0499780</name>
</gene>